<dbReference type="InterPro" id="IPR049987">
    <property type="entry name" value="T4SS_Ceg32"/>
</dbReference>
<name>A0A0W0YF13_9GAMM</name>
<evidence type="ECO:0000256" key="1">
    <source>
        <dbReference type="SAM" id="Coils"/>
    </source>
</evidence>
<dbReference type="EMBL" id="LNYU01000085">
    <property type="protein sequence ID" value="KTD55553.1"/>
    <property type="molecule type" value="Genomic_DNA"/>
</dbReference>
<proteinExistence type="predicted"/>
<dbReference type="NCBIfam" id="NF043046">
    <property type="entry name" value="T4SS_Ceg32"/>
    <property type="match status" value="1"/>
</dbReference>
<accession>A0A0W0YF13</accession>
<dbReference type="AlphaFoldDB" id="A0A0W0YF13"/>
<keyword evidence="3" id="KW-1185">Reference proteome</keyword>
<protein>
    <submittedName>
        <fullName evidence="2">Uncharacterized protein</fullName>
    </submittedName>
</protein>
<reference evidence="2 3" key="1">
    <citation type="submission" date="2015-11" db="EMBL/GenBank/DDBJ databases">
        <title>Genomic analysis of 38 Legionella species identifies large and diverse effector repertoires.</title>
        <authorList>
            <person name="Burstein D."/>
            <person name="Amaro F."/>
            <person name="Zusman T."/>
            <person name="Lifshitz Z."/>
            <person name="Cohen O."/>
            <person name="Gilbert J.A."/>
            <person name="Pupko T."/>
            <person name="Shuman H.A."/>
            <person name="Segal G."/>
        </authorList>
    </citation>
    <scope>NUCLEOTIDE SEQUENCE [LARGE SCALE GENOMIC DNA]</scope>
    <source>
        <strain evidence="2 3">SC-63-C7</strain>
    </source>
</reference>
<dbReference type="Proteomes" id="UP000054703">
    <property type="component" value="Unassembled WGS sequence"/>
</dbReference>
<keyword evidence="1" id="KW-0175">Coiled coil</keyword>
<dbReference type="STRING" id="45074.Lsan_3105"/>
<gene>
    <name evidence="2" type="ORF">Lsan_3105</name>
</gene>
<evidence type="ECO:0000313" key="2">
    <source>
        <dbReference type="EMBL" id="KTD55553.1"/>
    </source>
</evidence>
<dbReference type="PATRIC" id="fig|45074.5.peg.3341"/>
<feature type="coiled-coil region" evidence="1">
    <location>
        <begin position="178"/>
        <end position="222"/>
    </location>
</feature>
<comment type="caution">
    <text evidence="2">The sequence shown here is derived from an EMBL/GenBank/DDBJ whole genome shotgun (WGS) entry which is preliminary data.</text>
</comment>
<sequence>MAITFLLVKTMSLNIHLRFITYYIFYNNNPLHNSMTKIYLLTAPFDEDAKTGDGQYAASLEVGFAENYDKIPCTWLKKDKGHYSIPFPSGTTSIPEETIPSAIVLQPVANENTIISGYKLKEVHSLIDEALQVNIKTVSPRTPKVLVTHDNSLQSLTIMDIYSQKPTQLNKESIDKIISSLKTKKSTLEKAIEDNSDELSKIKKTRSKLARLIKLYNENKENIKDHCSLNEYIEFHLTKENFLARHKKALDNFLALKKHFTGPVNLKEVEKLTDKFTGIKEYSYDFHSNNLPYDLERDKKFRNFYSFDELKSSVEEIITQLEELNHIRLAVSERYANSLKALNEEEDLQSKSAFINLIFNDGFKGIYDQQKFIKALLNPVEDAILSYTNVKNKLENIQDIFANKDSCRDKLILELQILMLNQQEPYLSANTKLSGFYGKRTLSASEGFHLAYQANRRDPIKPEVIKTMIASMQPIEENTHLDIHIRPPDCGVFITPEDIKKFQEAKIKVNITIHEYKQNYTRRYLQQYTHDLMHQANSVQFFNETDRDNAIIAATYGDCDKRNTIESTGIAKKIREVGEDYILNKYPIKKYDLKEKSGLTVASQKLSTAPDHPLDVVAKKPNILSFGTIRPGKGFEEALKLAQLVKQDSSSIEKKIPQIPIVKLAGDPQDKDLMQQIVIERFGSIAVEIYQIGHAYDYSFTNSQRRDYWKNLVKELNRQVNEEGATLNNPYIEIYPWCEAHELLALKQNCKYVCRMDDMGMRNNGSAIISVLDVGIVYTKFGSVTDDIFLKGGKYGNAVDIGKYRYGKYSLLKKEKDFIKEHAKEPLPKWLIKNPDSAYKRQPESRDPQDILDSIITREENQLACSKNIKDSDNYKTVVEAQKLLTERFTLKNAVDHLLENVGIQDLIIKEKVDELFETEDPLTAQINNLGELVDIQPYRLSLSKSCPELGLFGSRRNKVEIGQENNKLKTSIMVF</sequence>
<organism evidence="2 3">
    <name type="scientific">Legionella santicrucis</name>
    <dbReference type="NCBI Taxonomy" id="45074"/>
    <lineage>
        <taxon>Bacteria</taxon>
        <taxon>Pseudomonadati</taxon>
        <taxon>Pseudomonadota</taxon>
        <taxon>Gammaproteobacteria</taxon>
        <taxon>Legionellales</taxon>
        <taxon>Legionellaceae</taxon>
        <taxon>Legionella</taxon>
    </lineage>
</organism>
<evidence type="ECO:0000313" key="3">
    <source>
        <dbReference type="Proteomes" id="UP000054703"/>
    </source>
</evidence>